<feature type="domain" description="Cep192/Spd-2-like" evidence="9">
    <location>
        <begin position="251"/>
        <end position="351"/>
    </location>
</feature>
<dbReference type="InterPro" id="IPR051923">
    <property type="entry name" value="Glycosyl_Hydrolase_39"/>
</dbReference>
<keyword evidence="3" id="KW-0963">Cytoplasm</keyword>
<dbReference type="InterPro" id="IPR013783">
    <property type="entry name" value="Ig-like_fold"/>
</dbReference>
<keyword evidence="4" id="KW-0378">Hydrolase</keyword>
<evidence type="ECO:0000259" key="9">
    <source>
        <dbReference type="Pfam" id="PF22073"/>
    </source>
</evidence>
<proteinExistence type="inferred from homology"/>
<dbReference type="GO" id="GO:0005737">
    <property type="term" value="C:cytoplasm"/>
    <property type="evidence" value="ECO:0007669"/>
    <property type="project" value="UniProtKB-SubCell"/>
</dbReference>
<feature type="signal peptide" evidence="6">
    <location>
        <begin position="1"/>
        <end position="25"/>
    </location>
</feature>
<dbReference type="Gene3D" id="2.60.40.10">
    <property type="entry name" value="Immunoglobulins"/>
    <property type="match status" value="4"/>
</dbReference>
<dbReference type="GO" id="GO:0004553">
    <property type="term" value="F:hydrolase activity, hydrolyzing O-glycosyl compounds"/>
    <property type="evidence" value="ECO:0007669"/>
    <property type="project" value="TreeGrafter"/>
</dbReference>
<dbReference type="Pfam" id="PF01229">
    <property type="entry name" value="Glyco_hydro_39"/>
    <property type="match status" value="1"/>
</dbReference>
<evidence type="ECO:0000259" key="8">
    <source>
        <dbReference type="Pfam" id="PF15780"/>
    </source>
</evidence>
<comment type="similarity">
    <text evidence="2">Belongs to the glycosyl hydrolase 39 family.</text>
</comment>
<dbReference type="Gene3D" id="3.20.20.80">
    <property type="entry name" value="Glycosidases"/>
    <property type="match status" value="1"/>
</dbReference>
<protein>
    <submittedName>
        <fullName evidence="10">Choice-of-anchor D domain-containing protein</fullName>
    </submittedName>
</protein>
<gene>
    <name evidence="10" type="ORF">P8935_16040</name>
</gene>
<dbReference type="PANTHER" id="PTHR12631">
    <property type="entry name" value="ALPHA-L-IDURONIDASE"/>
    <property type="match status" value="1"/>
</dbReference>
<feature type="domain" description="Cep192/Spd-2-like" evidence="9">
    <location>
        <begin position="140"/>
        <end position="239"/>
    </location>
</feature>
<dbReference type="InterPro" id="IPR031549">
    <property type="entry name" value="ASH"/>
</dbReference>
<dbReference type="InterPro" id="IPR054090">
    <property type="entry name" value="Cep192_Spd-2-like_dom"/>
</dbReference>
<dbReference type="AlphaFoldDB" id="A0AAU7DEJ7"/>
<evidence type="ECO:0000256" key="5">
    <source>
        <dbReference type="ARBA" id="ARBA00023295"/>
    </source>
</evidence>
<evidence type="ECO:0000313" key="10">
    <source>
        <dbReference type="EMBL" id="XBH16075.1"/>
    </source>
</evidence>
<evidence type="ECO:0000256" key="1">
    <source>
        <dbReference type="ARBA" id="ARBA00004496"/>
    </source>
</evidence>
<dbReference type="InterPro" id="IPR017853">
    <property type="entry name" value="GH"/>
</dbReference>
<dbReference type="RefSeq" id="WP_348261306.1">
    <property type="nucleotide sequence ID" value="NZ_CP121196.1"/>
</dbReference>
<evidence type="ECO:0000256" key="3">
    <source>
        <dbReference type="ARBA" id="ARBA00022490"/>
    </source>
</evidence>
<keyword evidence="5" id="KW-0326">Glycosidase</keyword>
<accession>A0AAU7DEJ7</accession>
<feature type="domain" description="Abnormal spindle-like microcephaly-associated protein ASH" evidence="8">
    <location>
        <begin position="362"/>
        <end position="453"/>
    </location>
</feature>
<feature type="chain" id="PRO_5043391849" evidence="6">
    <location>
        <begin position="26"/>
        <end position="1097"/>
    </location>
</feature>
<organism evidence="10">
    <name type="scientific">Telmatobacter sp. DSM 110680</name>
    <dbReference type="NCBI Taxonomy" id="3036704"/>
    <lineage>
        <taxon>Bacteria</taxon>
        <taxon>Pseudomonadati</taxon>
        <taxon>Acidobacteriota</taxon>
        <taxon>Terriglobia</taxon>
        <taxon>Terriglobales</taxon>
        <taxon>Acidobacteriaceae</taxon>
        <taxon>Telmatobacter</taxon>
    </lineage>
</organism>
<dbReference type="Pfam" id="PF22073">
    <property type="entry name" value="Cep192_D4"/>
    <property type="match status" value="2"/>
</dbReference>
<name>A0AAU7DEJ7_9BACT</name>
<evidence type="ECO:0000259" key="7">
    <source>
        <dbReference type="Pfam" id="PF01229"/>
    </source>
</evidence>
<evidence type="ECO:0000256" key="2">
    <source>
        <dbReference type="ARBA" id="ARBA00008875"/>
    </source>
</evidence>
<dbReference type="InterPro" id="IPR049166">
    <property type="entry name" value="GH39_cat"/>
</dbReference>
<feature type="domain" description="Glycosyl hydrolases family 39 N-terminal catalytic" evidence="7">
    <location>
        <begin position="682"/>
        <end position="933"/>
    </location>
</feature>
<dbReference type="NCBIfam" id="NF012200">
    <property type="entry name" value="choice_anch_D"/>
    <property type="match status" value="4"/>
</dbReference>
<evidence type="ECO:0000256" key="4">
    <source>
        <dbReference type="ARBA" id="ARBA00022801"/>
    </source>
</evidence>
<dbReference type="PANTHER" id="PTHR12631:SF10">
    <property type="entry name" value="BETA-XYLOSIDASE-LIKE PROTEIN-RELATED"/>
    <property type="match status" value="1"/>
</dbReference>
<reference evidence="10" key="1">
    <citation type="submission" date="2023-03" db="EMBL/GenBank/DDBJ databases">
        <title>Edaphobacter sp.</title>
        <authorList>
            <person name="Huber K.J."/>
            <person name="Papendorf J."/>
            <person name="Pilke C."/>
            <person name="Bunk B."/>
            <person name="Sproeer C."/>
            <person name="Pester M."/>
        </authorList>
    </citation>
    <scope>NUCLEOTIDE SEQUENCE</scope>
    <source>
        <strain evidence="10">DSM 110680</strain>
    </source>
</reference>
<dbReference type="SUPFAM" id="SSF51445">
    <property type="entry name" value="(Trans)glycosidases"/>
    <property type="match status" value="1"/>
</dbReference>
<comment type="subcellular location">
    <subcellularLocation>
        <location evidence="1">Cytoplasm</location>
    </subcellularLocation>
</comment>
<dbReference type="EMBL" id="CP121196">
    <property type="protein sequence ID" value="XBH16075.1"/>
    <property type="molecule type" value="Genomic_DNA"/>
</dbReference>
<sequence>MSSSRLRRAFTIAGLGVMSSAMCLAASVSPTSYSWASVAVGSKGAQKVVTLTNNGTTTLTISSITLTGANAQDYAISLKTCGTSLAVAASCTAGIVFAPTVSGTRTATLNFNDSASPSPQTVALSGLGTGGTNGGASASVSPSTLSWVSVTVGNKGAAKAATLTNGGTTSITISSITLSGANPGDYQISSKTCGSSLAAGASCTASVAFAPITSGTLTATLNFTDSATNSPQSVALSGYAPGGTSGSASVSPSSLSFGSVNVGSTSAAQSSTLTNGTSSSITISGVSLTGTNPGDFIISAKACGSTLAASASCGVSVEFKPTTTGTRSATLTISDSATNSPQTVALSGTGGSTSGGSVTVSPSAIGFPGTAVGSTSTAQLATLSNGTNSSITISGVTLGGANAGDFSISSKTCGTSLAASASCSASVVFKPTASGTRTATLSFADSGSGSPQVVTLSGSGPSSSFTIAPTSPDVIVNDVVQFSATTNVTWSASCGSISSTSGIYTAPSNTGSCTVTATEVGGSATVSTSAKIVAKPTSGTLGIYPTTAAVFAGSTQIFQGQLSSVPDGNSLTFSVDGIVGGNGSVGTITNEGVYTAPSSAGKHTVTVRDNSLGSSVSGSATVFTNVAVDFGSRSSALHQIPSHFFGAERINSMHNTADLDLIKAGGFNYARLYAGMAQSFPTSSSSNFNGIDGTIRFISGGGMHIMLQVYQTPPFLQPSPNPCGTGQNGNNVYPTNVNTWAQLAAQLVKHMDETFPGVVTDYEIWNEPNTTALCHAPNGDNLSAYLALYKAAAPLMRAQIAADKSTARVGGPATAGMQSGWVSAMLADPVISQNIDFLSYHDYMFSSSELGAQWNTYNSATSVYQKTQNTGNGPLQVYNYATRLVAAGKQPQGKNLPIYNTEYNLNWDYSHNCCQNDPTYSPVWNAMYISDVLNSVYAGAPNTPQHMVYFAATAPPFCLVGQIDANMDCTYGTNPQPYPQYFLYQLMGSTNYLGLENGGTMAQSIAPSTLGNGLVVTAFFTSGLDAVVLTNPTGETLTNVQVNISNTGFTSASATLYQIVNGRSMESSSLSLQSTGGTSYSTTVSMGPYSVQAISIR</sequence>
<evidence type="ECO:0000256" key="6">
    <source>
        <dbReference type="SAM" id="SignalP"/>
    </source>
</evidence>
<keyword evidence="6" id="KW-0732">Signal</keyword>
<dbReference type="Pfam" id="PF15780">
    <property type="entry name" value="ASH"/>
    <property type="match status" value="1"/>
</dbReference>